<dbReference type="OrthoDB" id="5589766at2759"/>
<reference evidence="2" key="1">
    <citation type="journal article" date="2020" name="Microb. Genom.">
        <title>Genetic diversity of clinical and environmental Mucorales isolates obtained from an investigation of mucormycosis cases among solid organ transplant recipients.</title>
        <authorList>
            <person name="Nguyen M.H."/>
            <person name="Kaul D."/>
            <person name="Muto C."/>
            <person name="Cheng S.J."/>
            <person name="Richter R.A."/>
            <person name="Bruno V.M."/>
            <person name="Liu G."/>
            <person name="Beyhan S."/>
            <person name="Sundermann A.J."/>
            <person name="Mounaud S."/>
            <person name="Pasculle A.W."/>
            <person name="Nierman W.C."/>
            <person name="Driscoll E."/>
            <person name="Cumbie R."/>
            <person name="Clancy C.J."/>
            <person name="Dupont C.L."/>
        </authorList>
    </citation>
    <scope>NUCLEOTIDE SEQUENCE</scope>
    <source>
        <strain evidence="2">GL11</strain>
    </source>
</reference>
<evidence type="ECO:0000313" key="2">
    <source>
        <dbReference type="EMBL" id="KAG1315913.1"/>
    </source>
</evidence>
<dbReference type="GO" id="GO:0030010">
    <property type="term" value="P:establishment of cell polarity"/>
    <property type="evidence" value="ECO:0007669"/>
    <property type="project" value="TreeGrafter"/>
</dbReference>
<dbReference type="GO" id="GO:0010971">
    <property type="term" value="P:positive regulation of G2/M transition of mitotic cell cycle"/>
    <property type="evidence" value="ECO:0007669"/>
    <property type="project" value="TreeGrafter"/>
</dbReference>
<comment type="caution">
    <text evidence="2">The sequence shown here is derived from an EMBL/GenBank/DDBJ whole genome shotgun (WGS) entry which is preliminary data.</text>
</comment>
<dbReference type="AlphaFoldDB" id="A0A9P7BXS0"/>
<accession>A0A9P7BXS0</accession>
<proteinExistence type="predicted"/>
<evidence type="ECO:0000259" key="1">
    <source>
        <dbReference type="SMART" id="SM01327"/>
    </source>
</evidence>
<dbReference type="PANTHER" id="PTHR28089">
    <property type="entry name" value="PROTEIN ZDS1-RELATED"/>
    <property type="match status" value="1"/>
</dbReference>
<dbReference type="InterPro" id="IPR013941">
    <property type="entry name" value="ZDS1_C"/>
</dbReference>
<gene>
    <name evidence="2" type="ORF">G6F64_000271</name>
</gene>
<dbReference type="EMBL" id="JAANQT010000016">
    <property type="protein sequence ID" value="KAG1315913.1"/>
    <property type="molecule type" value="Genomic_DNA"/>
</dbReference>
<dbReference type="Proteomes" id="UP000716291">
    <property type="component" value="Unassembled WGS sequence"/>
</dbReference>
<dbReference type="Pfam" id="PF08632">
    <property type="entry name" value="Zds_C"/>
    <property type="match status" value="1"/>
</dbReference>
<dbReference type="InterPro" id="IPR040206">
    <property type="entry name" value="Zds1/2"/>
</dbReference>
<sequence length="350" mass="40374">MNESIEHDLYANVLLLQLLEREEKKKETKCLELTNDIIWVPADKHPQIAPEEFAKYIETQGSIVPTKRVSSLQRRHTLLSESFTTDHDCSDDDSLILSPTSPTSPLLRRSAFSAKRKSNNKRNHYITTRRSASERKSDAVDNWNKLEGISLYDQPVNMSEWIDLGSASLEDDSERGIISRVHDAESQLRSHKEAKKSTSQPIATVHKRTAWYTSLFQLNLKNSLTALLTRSLKNTINNSNHAVKKKPSRLEIPSIDLFYNNNRLPIHVERAIYRLSHMKLTSPKRPLYQQVLISNLMFWYLSIQHDTLISNSYLSNQPDNRMARVVTQPIVVKQEEEDDLPLSHYMKSLN</sequence>
<name>A0A9P7BXS0_RHIOR</name>
<feature type="domain" description="Protein Zds1 C-terminal" evidence="1">
    <location>
        <begin position="253"/>
        <end position="305"/>
    </location>
</feature>
<evidence type="ECO:0000313" key="3">
    <source>
        <dbReference type="Proteomes" id="UP000716291"/>
    </source>
</evidence>
<protein>
    <recommendedName>
        <fullName evidence="1">Protein Zds1 C-terminal domain-containing protein</fullName>
    </recommendedName>
</protein>
<dbReference type="PANTHER" id="PTHR28089:SF1">
    <property type="entry name" value="PROTEIN ZDS1-RELATED"/>
    <property type="match status" value="1"/>
</dbReference>
<dbReference type="GO" id="GO:0005737">
    <property type="term" value="C:cytoplasm"/>
    <property type="evidence" value="ECO:0007669"/>
    <property type="project" value="TreeGrafter"/>
</dbReference>
<keyword evidence="3" id="KW-1185">Reference proteome</keyword>
<dbReference type="SMART" id="SM01327">
    <property type="entry name" value="Zds_C"/>
    <property type="match status" value="1"/>
</dbReference>
<organism evidence="2 3">
    <name type="scientific">Rhizopus oryzae</name>
    <name type="common">Mucormycosis agent</name>
    <name type="synonym">Rhizopus arrhizus var. delemar</name>
    <dbReference type="NCBI Taxonomy" id="64495"/>
    <lineage>
        <taxon>Eukaryota</taxon>
        <taxon>Fungi</taxon>
        <taxon>Fungi incertae sedis</taxon>
        <taxon>Mucoromycota</taxon>
        <taxon>Mucoromycotina</taxon>
        <taxon>Mucoromycetes</taxon>
        <taxon>Mucorales</taxon>
        <taxon>Mucorineae</taxon>
        <taxon>Rhizopodaceae</taxon>
        <taxon>Rhizopus</taxon>
    </lineage>
</organism>